<organism evidence="2 3">
    <name type="scientific">Pleurostoma richardsiae</name>
    <dbReference type="NCBI Taxonomy" id="41990"/>
    <lineage>
        <taxon>Eukaryota</taxon>
        <taxon>Fungi</taxon>
        <taxon>Dikarya</taxon>
        <taxon>Ascomycota</taxon>
        <taxon>Pezizomycotina</taxon>
        <taxon>Sordariomycetes</taxon>
        <taxon>Sordariomycetidae</taxon>
        <taxon>Calosphaeriales</taxon>
        <taxon>Pleurostomataceae</taxon>
        <taxon>Pleurostoma</taxon>
    </lineage>
</organism>
<comment type="caution">
    <text evidence="2">The sequence shown here is derived from an EMBL/GenBank/DDBJ whole genome shotgun (WGS) entry which is preliminary data.</text>
</comment>
<evidence type="ECO:0000313" key="2">
    <source>
        <dbReference type="EMBL" id="KAJ9149063.1"/>
    </source>
</evidence>
<name>A0AA38RV60_9PEZI</name>
<dbReference type="PANTHER" id="PTHR47204">
    <property type="entry name" value="OS02G0168900 PROTEIN"/>
    <property type="match status" value="1"/>
</dbReference>
<evidence type="ECO:0000256" key="1">
    <source>
        <dbReference type="SAM" id="MobiDB-lite"/>
    </source>
</evidence>
<feature type="region of interest" description="Disordered" evidence="1">
    <location>
        <begin position="1"/>
        <end position="21"/>
    </location>
</feature>
<feature type="compositionally biased region" description="Basic and acidic residues" evidence="1">
    <location>
        <begin position="74"/>
        <end position="90"/>
    </location>
</feature>
<sequence length="156" mass="17484">MDQPMLSLVSKTDSPQKTTPHLLPCRVHHNGDIEPTQSYWAPTQEQDGKKVAYFRGRKLHGRAVKMPDGYRGVIAERSDPPKTEAPRPDQPDVIDVDAEDEPELGKLEAKAEFDELIVWGHETTADAAGDPYIRSVEEWLALSEQIHSYEVAEGKP</sequence>
<dbReference type="EMBL" id="JANBVO010000011">
    <property type="protein sequence ID" value="KAJ9149063.1"/>
    <property type="molecule type" value="Genomic_DNA"/>
</dbReference>
<gene>
    <name evidence="2" type="ORF">NKR23_g4605</name>
</gene>
<dbReference type="PANTHER" id="PTHR47204:SF1">
    <property type="entry name" value="RIBONUCLEASE H2 SUBUNIT C"/>
    <property type="match status" value="1"/>
</dbReference>
<dbReference type="Proteomes" id="UP001174694">
    <property type="component" value="Unassembled WGS sequence"/>
</dbReference>
<reference evidence="2" key="1">
    <citation type="submission" date="2022-07" db="EMBL/GenBank/DDBJ databases">
        <title>Fungi with potential for degradation of polypropylene.</title>
        <authorList>
            <person name="Gostincar C."/>
        </authorList>
    </citation>
    <scope>NUCLEOTIDE SEQUENCE</scope>
    <source>
        <strain evidence="2">EXF-13308</strain>
    </source>
</reference>
<protein>
    <submittedName>
        <fullName evidence="2">Uncharacterized protein</fullName>
    </submittedName>
</protein>
<dbReference type="Pfam" id="PF08615">
    <property type="entry name" value="RNase_H2_suC"/>
    <property type="match status" value="1"/>
</dbReference>
<dbReference type="CDD" id="cd09271">
    <property type="entry name" value="RNase_H2-C"/>
    <property type="match status" value="1"/>
</dbReference>
<evidence type="ECO:0000313" key="3">
    <source>
        <dbReference type="Proteomes" id="UP001174694"/>
    </source>
</evidence>
<accession>A0AA38RV60</accession>
<dbReference type="InterPro" id="IPR013924">
    <property type="entry name" value="RNase_H2_suC"/>
</dbReference>
<proteinExistence type="predicted"/>
<dbReference type="AlphaFoldDB" id="A0AA38RV60"/>
<keyword evidence="3" id="KW-1185">Reference proteome</keyword>
<dbReference type="GO" id="GO:0032299">
    <property type="term" value="C:ribonuclease H2 complex"/>
    <property type="evidence" value="ECO:0007669"/>
    <property type="project" value="InterPro"/>
</dbReference>
<dbReference type="GO" id="GO:0006401">
    <property type="term" value="P:RNA catabolic process"/>
    <property type="evidence" value="ECO:0007669"/>
    <property type="project" value="InterPro"/>
</dbReference>
<feature type="compositionally biased region" description="Polar residues" evidence="1">
    <location>
        <begin position="9"/>
        <end position="19"/>
    </location>
</feature>
<feature type="region of interest" description="Disordered" evidence="1">
    <location>
        <begin position="72"/>
        <end position="95"/>
    </location>
</feature>
<dbReference type="Gene3D" id="2.40.128.680">
    <property type="match status" value="1"/>
</dbReference>